<dbReference type="SUPFAM" id="SSF53474">
    <property type="entry name" value="alpha/beta-Hydrolases"/>
    <property type="match status" value="1"/>
</dbReference>
<dbReference type="InterPro" id="IPR050266">
    <property type="entry name" value="AB_hydrolase_sf"/>
</dbReference>
<protein>
    <submittedName>
        <fullName evidence="2">Alpha/beta hydrolase</fullName>
    </submittedName>
</protein>
<keyword evidence="2" id="KW-0378">Hydrolase</keyword>
<dbReference type="Gene3D" id="3.40.50.1820">
    <property type="entry name" value="alpha/beta hydrolase"/>
    <property type="match status" value="1"/>
</dbReference>
<evidence type="ECO:0000313" key="2">
    <source>
        <dbReference type="EMBL" id="XBV84782.1"/>
    </source>
</evidence>
<dbReference type="RefSeq" id="WP_350242819.1">
    <property type="nucleotide sequence ID" value="NZ_CP158299.1"/>
</dbReference>
<evidence type="ECO:0000259" key="1">
    <source>
        <dbReference type="Pfam" id="PF12697"/>
    </source>
</evidence>
<dbReference type="PANTHER" id="PTHR43798">
    <property type="entry name" value="MONOACYLGLYCEROL LIPASE"/>
    <property type="match status" value="1"/>
</dbReference>
<gene>
    <name evidence="2" type="ORF">ABOD76_15220</name>
</gene>
<organism evidence="2">
    <name type="scientific">Deinococcus sonorensis KR-87</name>
    <dbReference type="NCBI Taxonomy" id="694439"/>
    <lineage>
        <taxon>Bacteria</taxon>
        <taxon>Thermotogati</taxon>
        <taxon>Deinococcota</taxon>
        <taxon>Deinococci</taxon>
        <taxon>Deinococcales</taxon>
        <taxon>Deinococcaceae</taxon>
        <taxon>Deinococcus</taxon>
    </lineage>
</organism>
<reference evidence="2" key="1">
    <citation type="submission" date="2024-06" db="EMBL/GenBank/DDBJ databases">
        <title>Draft Genome Sequence of Deinococcus sonorensis Type Strain KR-87, a Biofilm Producing Representative of the Genus Deinococcus.</title>
        <authorList>
            <person name="Boren L.S."/>
            <person name="Grosso R.A."/>
            <person name="Hugenberg-Cox A.N."/>
            <person name="Hill J.T.E."/>
            <person name="Albert C.M."/>
            <person name="Tuohy J.M."/>
        </authorList>
    </citation>
    <scope>NUCLEOTIDE SEQUENCE</scope>
    <source>
        <strain evidence="2">KR-87</strain>
    </source>
</reference>
<dbReference type="PANTHER" id="PTHR43798:SF33">
    <property type="entry name" value="HYDROLASE, PUTATIVE (AFU_ORTHOLOGUE AFUA_2G14860)-RELATED"/>
    <property type="match status" value="1"/>
</dbReference>
<dbReference type="EMBL" id="CP158299">
    <property type="protein sequence ID" value="XBV84782.1"/>
    <property type="molecule type" value="Genomic_DNA"/>
</dbReference>
<dbReference type="InterPro" id="IPR000073">
    <property type="entry name" value="AB_hydrolase_1"/>
</dbReference>
<dbReference type="GO" id="GO:0016020">
    <property type="term" value="C:membrane"/>
    <property type="evidence" value="ECO:0007669"/>
    <property type="project" value="TreeGrafter"/>
</dbReference>
<dbReference type="AlphaFoldDB" id="A0AAU7U8S0"/>
<dbReference type="Pfam" id="PF12697">
    <property type="entry name" value="Abhydrolase_6"/>
    <property type="match status" value="1"/>
</dbReference>
<dbReference type="GO" id="GO:0016787">
    <property type="term" value="F:hydrolase activity"/>
    <property type="evidence" value="ECO:0007669"/>
    <property type="project" value="UniProtKB-KW"/>
</dbReference>
<dbReference type="KEGG" id="dsc:ABOD76_15220"/>
<feature type="domain" description="AB hydrolase-1" evidence="1">
    <location>
        <begin position="28"/>
        <end position="237"/>
    </location>
</feature>
<proteinExistence type="predicted"/>
<name>A0AAU7U8S0_9DEIO</name>
<dbReference type="InterPro" id="IPR029058">
    <property type="entry name" value="AB_hydrolase_fold"/>
</dbReference>
<accession>A0AAU7U8S0</accession>
<sequence>MPVSPPPLVYRSSGRRLYVRRSGSGPPLLLIHGLSGSRHWWRYNLPALEARHTVYVVELVGYGRGWGQRSLGVREAARLIGDWLQAQDMQQVAVIGHSMGGHIALRLAELEQARLSRLVLACASGLLHQRWWRMALRLPGAVVTGRPGFLPVILADSLRAGLPNLIRSSRDLLRDDVADLLPTLHLPTLVIWGERDVLVPLPLGRALAQGIPGAEFLSVPGAGHVVMVDRPATFNRAVLDFLDPQAAAS</sequence>